<proteinExistence type="inferred from homology"/>
<evidence type="ECO:0000256" key="5">
    <source>
        <dbReference type="ARBA" id="ARBA00023136"/>
    </source>
</evidence>
<dbReference type="InterPro" id="IPR050539">
    <property type="entry name" value="ThrE_Dicarb/AminoAcid_Exp"/>
</dbReference>
<feature type="transmembrane region" description="Helical" evidence="7">
    <location>
        <begin position="231"/>
        <end position="256"/>
    </location>
</feature>
<feature type="transmembrane region" description="Helical" evidence="7">
    <location>
        <begin position="145"/>
        <end position="161"/>
    </location>
</feature>
<keyword evidence="5 7" id="KW-0472">Membrane</keyword>
<accession>A0ABR7JRR6</accession>
<comment type="caution">
    <text evidence="9">The sequence shown here is derived from an EMBL/GenBank/DDBJ whole genome shotgun (WGS) entry which is preliminary data.</text>
</comment>
<evidence type="ECO:0000256" key="4">
    <source>
        <dbReference type="ARBA" id="ARBA00022989"/>
    </source>
</evidence>
<dbReference type="PANTHER" id="PTHR34390">
    <property type="entry name" value="UPF0442 PROTEIN YJJB-RELATED"/>
    <property type="match status" value="1"/>
</dbReference>
<sequence length="262" mass="29346">MFQVEEPEYKKNILRLALFIGELMLSNGAETYRVEDTIKRICKSRGFNHVNVFTTPTVVIISDDRFDGYSFMKTINRRAINLGRIALINDFSRDFVKNPNMTVKESMDRLKQIASFKAYPTWINYMFTGIGSASFAYLVGGNSPFDFILTFMVSMVAQFVYDQLIKISYIPSFCCLVASILMAGSGVILTEMGFLSTPKMLIVGSIMPLLPGVPFIKGVRDLIAGDLMSGVVRFFDATIIFISIAAGVGFVLEFWFRVGGRL</sequence>
<organism evidence="9 10">
    <name type="scientific">Romboutsia faecis</name>
    <dbReference type="NCBI Taxonomy" id="2764597"/>
    <lineage>
        <taxon>Bacteria</taxon>
        <taxon>Bacillati</taxon>
        <taxon>Bacillota</taxon>
        <taxon>Clostridia</taxon>
        <taxon>Peptostreptococcales</taxon>
        <taxon>Peptostreptococcaceae</taxon>
        <taxon>Romboutsia</taxon>
    </lineage>
</organism>
<evidence type="ECO:0000313" key="9">
    <source>
        <dbReference type="EMBL" id="MBC5997600.1"/>
    </source>
</evidence>
<keyword evidence="10" id="KW-1185">Reference proteome</keyword>
<protein>
    <submittedName>
        <fullName evidence="9">Threonine/serine exporter family protein</fullName>
    </submittedName>
</protein>
<evidence type="ECO:0000256" key="7">
    <source>
        <dbReference type="SAM" id="Phobius"/>
    </source>
</evidence>
<dbReference type="EMBL" id="JACRWE010000005">
    <property type="protein sequence ID" value="MBC5997600.1"/>
    <property type="molecule type" value="Genomic_DNA"/>
</dbReference>
<feature type="transmembrane region" description="Helical" evidence="7">
    <location>
        <begin position="200"/>
        <end position="219"/>
    </location>
</feature>
<evidence type="ECO:0000256" key="3">
    <source>
        <dbReference type="ARBA" id="ARBA00022692"/>
    </source>
</evidence>
<dbReference type="Pfam" id="PF06738">
    <property type="entry name" value="ThrE"/>
    <property type="match status" value="1"/>
</dbReference>
<keyword evidence="4 7" id="KW-1133">Transmembrane helix</keyword>
<evidence type="ECO:0000256" key="2">
    <source>
        <dbReference type="ARBA" id="ARBA00022475"/>
    </source>
</evidence>
<evidence type="ECO:0000256" key="1">
    <source>
        <dbReference type="ARBA" id="ARBA00004651"/>
    </source>
</evidence>
<dbReference type="PANTHER" id="PTHR34390:SF2">
    <property type="entry name" value="SUCCINATE TRANSPORTER SUBUNIT YJJP-RELATED"/>
    <property type="match status" value="1"/>
</dbReference>
<name>A0ABR7JRR6_9FIRM</name>
<feature type="transmembrane region" description="Helical" evidence="7">
    <location>
        <begin position="173"/>
        <end position="194"/>
    </location>
</feature>
<evidence type="ECO:0000259" key="8">
    <source>
        <dbReference type="Pfam" id="PF06738"/>
    </source>
</evidence>
<dbReference type="InterPro" id="IPR010619">
    <property type="entry name" value="ThrE-like_N"/>
</dbReference>
<comment type="similarity">
    <text evidence="6">Belongs to the ThrE exporter (TC 2.A.79) family.</text>
</comment>
<feature type="domain" description="Threonine/serine exporter-like N-terminal" evidence="8">
    <location>
        <begin position="15"/>
        <end position="254"/>
    </location>
</feature>
<dbReference type="Proteomes" id="UP000609849">
    <property type="component" value="Unassembled WGS sequence"/>
</dbReference>
<evidence type="ECO:0000256" key="6">
    <source>
        <dbReference type="ARBA" id="ARBA00034125"/>
    </source>
</evidence>
<dbReference type="RefSeq" id="WP_153971805.1">
    <property type="nucleotide sequence ID" value="NZ_JACRWE010000005.1"/>
</dbReference>
<evidence type="ECO:0000313" key="10">
    <source>
        <dbReference type="Proteomes" id="UP000609849"/>
    </source>
</evidence>
<keyword evidence="2" id="KW-1003">Cell membrane</keyword>
<reference evidence="9 10" key="1">
    <citation type="submission" date="2020-08" db="EMBL/GenBank/DDBJ databases">
        <authorList>
            <person name="Liu C."/>
            <person name="Sun Q."/>
        </authorList>
    </citation>
    <scope>NUCLEOTIDE SEQUENCE [LARGE SCALE GENOMIC DNA]</scope>
    <source>
        <strain evidence="9 10">NSJ-18</strain>
    </source>
</reference>
<comment type="subcellular location">
    <subcellularLocation>
        <location evidence="1">Cell membrane</location>
        <topology evidence="1">Multi-pass membrane protein</topology>
    </subcellularLocation>
</comment>
<keyword evidence="3 7" id="KW-0812">Transmembrane</keyword>
<gene>
    <name evidence="9" type="ORF">H8923_12565</name>
</gene>